<dbReference type="OrthoDB" id="690341at2759"/>
<dbReference type="Proteomes" id="UP000428333">
    <property type="component" value="Linkage Group LG09"/>
</dbReference>
<evidence type="ECO:0000259" key="7">
    <source>
        <dbReference type="Pfam" id="PF00931"/>
    </source>
</evidence>
<dbReference type="PANTHER" id="PTHR23155">
    <property type="entry name" value="DISEASE RESISTANCE PROTEIN RP"/>
    <property type="match status" value="1"/>
</dbReference>
<dbReference type="Gene3D" id="1.10.8.430">
    <property type="entry name" value="Helical domain of apoptotic protease-activating factors"/>
    <property type="match status" value="1"/>
</dbReference>
<evidence type="ECO:0000256" key="5">
    <source>
        <dbReference type="ARBA" id="ARBA00022821"/>
    </source>
</evidence>
<evidence type="ECO:0000259" key="10">
    <source>
        <dbReference type="Pfam" id="PF23598"/>
    </source>
</evidence>
<dbReference type="Gene3D" id="3.40.50.300">
    <property type="entry name" value="P-loop containing nucleotide triphosphate hydrolases"/>
    <property type="match status" value="1"/>
</dbReference>
<dbReference type="InterPro" id="IPR002182">
    <property type="entry name" value="NB-ARC"/>
</dbReference>
<dbReference type="Pfam" id="PF23598">
    <property type="entry name" value="LRR_14"/>
    <property type="match status" value="1"/>
</dbReference>
<dbReference type="PANTHER" id="PTHR23155:SF1205">
    <property type="entry name" value="DISEASE RESISTANCE PROTEIN RPM1"/>
    <property type="match status" value="1"/>
</dbReference>
<dbReference type="InterPro" id="IPR032675">
    <property type="entry name" value="LRR_dom_sf"/>
</dbReference>
<evidence type="ECO:0000259" key="8">
    <source>
        <dbReference type="Pfam" id="PF18052"/>
    </source>
</evidence>
<feature type="non-terminal residue" evidence="11">
    <location>
        <position position="1"/>
    </location>
</feature>
<evidence type="ECO:0000256" key="1">
    <source>
        <dbReference type="ARBA" id="ARBA00008894"/>
    </source>
</evidence>
<dbReference type="Pfam" id="PF18052">
    <property type="entry name" value="Rx_N"/>
    <property type="match status" value="1"/>
</dbReference>
<dbReference type="FunFam" id="1.10.10.10:FF:000322">
    <property type="entry name" value="Probable disease resistance protein At1g63360"/>
    <property type="match status" value="1"/>
</dbReference>
<gene>
    <name evidence="11" type="ORF">C3L33_15352</name>
</gene>
<dbReference type="InterPro" id="IPR038005">
    <property type="entry name" value="RX-like_CC"/>
</dbReference>
<dbReference type="InterPro" id="IPR058922">
    <property type="entry name" value="WHD_DRP"/>
</dbReference>
<evidence type="ECO:0000256" key="2">
    <source>
        <dbReference type="ARBA" id="ARBA00022614"/>
    </source>
</evidence>
<keyword evidence="4" id="KW-0547">Nucleotide-binding</keyword>
<evidence type="ECO:0008006" key="13">
    <source>
        <dbReference type="Google" id="ProtNLM"/>
    </source>
</evidence>
<proteinExistence type="inferred from homology"/>
<dbReference type="PRINTS" id="PR00364">
    <property type="entry name" value="DISEASERSIST"/>
</dbReference>
<feature type="domain" description="Disease resistance protein winged helix" evidence="9">
    <location>
        <begin position="434"/>
        <end position="505"/>
    </location>
</feature>
<dbReference type="AlphaFoldDB" id="A0A6A4L5D5"/>
<keyword evidence="2" id="KW-0433">Leucine-rich repeat</keyword>
<protein>
    <recommendedName>
        <fullName evidence="13">Disease resistance protein RPM1-like</fullName>
    </recommendedName>
</protein>
<evidence type="ECO:0000256" key="3">
    <source>
        <dbReference type="ARBA" id="ARBA00022737"/>
    </source>
</evidence>
<dbReference type="InterPro" id="IPR027417">
    <property type="entry name" value="P-loop_NTPase"/>
</dbReference>
<dbReference type="Pfam" id="PF00931">
    <property type="entry name" value="NB-ARC"/>
    <property type="match status" value="1"/>
</dbReference>
<name>A0A6A4L5D5_9ERIC</name>
<accession>A0A6A4L5D5</accession>
<dbReference type="EMBL" id="QEFC01002354">
    <property type="protein sequence ID" value="KAE9452732.1"/>
    <property type="molecule type" value="Genomic_DNA"/>
</dbReference>
<dbReference type="CDD" id="cd14798">
    <property type="entry name" value="RX-CC_like"/>
    <property type="match status" value="1"/>
</dbReference>
<dbReference type="GO" id="GO:0043531">
    <property type="term" value="F:ADP binding"/>
    <property type="evidence" value="ECO:0007669"/>
    <property type="project" value="InterPro"/>
</dbReference>
<dbReference type="GO" id="GO:0051607">
    <property type="term" value="P:defense response to virus"/>
    <property type="evidence" value="ECO:0007669"/>
    <property type="project" value="UniProtKB-ARBA"/>
</dbReference>
<keyword evidence="6" id="KW-0067">ATP-binding</keyword>
<evidence type="ECO:0000256" key="4">
    <source>
        <dbReference type="ARBA" id="ARBA00022741"/>
    </source>
</evidence>
<dbReference type="Pfam" id="PF23559">
    <property type="entry name" value="WHD_DRP"/>
    <property type="match status" value="1"/>
</dbReference>
<dbReference type="InterPro" id="IPR042197">
    <property type="entry name" value="Apaf_helical"/>
</dbReference>
<feature type="domain" description="Disease resistance R13L4/SHOC-2-like LRR" evidence="10">
    <location>
        <begin position="550"/>
        <end position="884"/>
    </location>
</feature>
<dbReference type="Gene3D" id="3.80.10.10">
    <property type="entry name" value="Ribonuclease Inhibitor"/>
    <property type="match status" value="1"/>
</dbReference>
<dbReference type="GO" id="GO:0005524">
    <property type="term" value="F:ATP binding"/>
    <property type="evidence" value="ECO:0007669"/>
    <property type="project" value="UniProtKB-KW"/>
</dbReference>
<evidence type="ECO:0000259" key="9">
    <source>
        <dbReference type="Pfam" id="PF23559"/>
    </source>
</evidence>
<dbReference type="SUPFAM" id="SSF52540">
    <property type="entry name" value="P-loop containing nucleoside triphosphate hydrolases"/>
    <property type="match status" value="1"/>
</dbReference>
<reference evidence="11 12" key="1">
    <citation type="journal article" date="2019" name="Genome Biol. Evol.">
        <title>The Rhododendron genome and chromosomal organization provide insight into shared whole-genome duplications across the heath family (Ericaceae).</title>
        <authorList>
            <person name="Soza V.L."/>
            <person name="Lindsley D."/>
            <person name="Waalkes A."/>
            <person name="Ramage E."/>
            <person name="Patwardhan R.P."/>
            <person name="Burton J.N."/>
            <person name="Adey A."/>
            <person name="Kumar A."/>
            <person name="Qiu R."/>
            <person name="Shendure J."/>
            <person name="Hall B."/>
        </authorList>
    </citation>
    <scope>NUCLEOTIDE SEQUENCE [LARGE SCALE GENOMIC DNA]</scope>
    <source>
        <strain evidence="11">RSF 1966-606</strain>
    </source>
</reference>
<evidence type="ECO:0000256" key="6">
    <source>
        <dbReference type="ARBA" id="ARBA00022840"/>
    </source>
</evidence>
<evidence type="ECO:0000313" key="12">
    <source>
        <dbReference type="Proteomes" id="UP000428333"/>
    </source>
</evidence>
<keyword evidence="3" id="KW-0677">Repeat</keyword>
<dbReference type="InterPro" id="IPR036388">
    <property type="entry name" value="WH-like_DNA-bd_sf"/>
</dbReference>
<dbReference type="InterPro" id="IPR044974">
    <property type="entry name" value="Disease_R_plants"/>
</dbReference>
<dbReference type="Gene3D" id="1.20.5.4130">
    <property type="match status" value="1"/>
</dbReference>
<keyword evidence="5" id="KW-0611">Plant defense</keyword>
<dbReference type="FunFam" id="3.40.50.300:FF:001091">
    <property type="entry name" value="Probable disease resistance protein At1g61300"/>
    <property type="match status" value="1"/>
</dbReference>
<organism evidence="11 12">
    <name type="scientific">Rhododendron williamsianum</name>
    <dbReference type="NCBI Taxonomy" id="262921"/>
    <lineage>
        <taxon>Eukaryota</taxon>
        <taxon>Viridiplantae</taxon>
        <taxon>Streptophyta</taxon>
        <taxon>Embryophyta</taxon>
        <taxon>Tracheophyta</taxon>
        <taxon>Spermatophyta</taxon>
        <taxon>Magnoliopsida</taxon>
        <taxon>eudicotyledons</taxon>
        <taxon>Gunneridae</taxon>
        <taxon>Pentapetalae</taxon>
        <taxon>asterids</taxon>
        <taxon>Ericales</taxon>
        <taxon>Ericaceae</taxon>
        <taxon>Ericoideae</taxon>
        <taxon>Rhodoreae</taxon>
        <taxon>Rhododendron</taxon>
    </lineage>
</organism>
<comment type="similarity">
    <text evidence="1">Belongs to the disease resistance NB-LRR family.</text>
</comment>
<sequence>MAEGAVYELLSNFSFYLQEELNLLSGVREDIEYIRAEFERMTYFLRVADAIEDRDPKLKVWVKQVREAAYDTADALDMYILRLRHHHSSGFCKFVRNVSFFIMTLKARHQIASEVKGIKSKIISISEGHQRYSDIHGKIEQGSSSTHSNIAWYDCRGDALLLQEADLVGIDKPKSHLIQWLADEDPRLKVLSVVGMGGLGKTTLTKKVYDDATVRRHFQNHVWITVSESFKVEELLKDMIRVLFEEVRQPLPRGVDNMDANSLKGIINAFLQQKRYVLVLDDVWSIYAWQVLRIVLPECKCGSRVILTTRNVDLASFASEEYHGMVYYLEPLSPKESWALFCLKTFKESFCPSYLEHLSRDILGKCEGLPLAIMAISGLLSTKEKSVGEWERIYRGLGAELEGNDKLMSMTKILFLSYFDLPYYLKLCFLYLSIFPEDCLIDHWRLIRLWAAEGFIEVKEGMTIEEVAEGYLNELMNRSLVQVTKVREDGRFKAYRIHDLWREMIIAKSREQNIVTIASARGRAWPEKLRRLSVHHNLEDIQQSICFTRLRSLLVFSATDSLTMLSKVASLGKGVRLLTVLDLRGAQLETFPCEIVKLLNLTYLSLRATNVKMIPKSIGKLKKLETLDLKQTNVTELPNEILKLQHLRHLLLYRCNVDARCYLPFDARIGFTAPEGIGSLLYLQKLCGVQANQGSNSGSVLREVGKLMQLRRLVILSLQKKDGTVLCSSLEKLNNLRSLEVCAIEDEVIELDSLSCAPQLLQALYLRGRLEEIPHWIPSLHNLKKLFLGWSKLKDVDPLQSLQHLPNLLYLQLGAAYEGNGLLFKAAGFQKLKRLWLVNLVGLKWVRVESSSMPLLEELVLQDCKLMMELPSGVEHLANLKYLHLSDMSETLISRLNRDFQGRKVAVQGK</sequence>
<dbReference type="InterPro" id="IPR055414">
    <property type="entry name" value="LRR_R13L4/SHOC2-like"/>
</dbReference>
<dbReference type="Gene3D" id="1.10.10.10">
    <property type="entry name" value="Winged helix-like DNA-binding domain superfamily/Winged helix DNA-binding domain"/>
    <property type="match status" value="1"/>
</dbReference>
<dbReference type="InterPro" id="IPR041118">
    <property type="entry name" value="Rx_N"/>
</dbReference>
<feature type="domain" description="NB-ARC" evidence="7">
    <location>
        <begin position="172"/>
        <end position="349"/>
    </location>
</feature>
<keyword evidence="12" id="KW-1185">Reference proteome</keyword>
<dbReference type="SUPFAM" id="SSF52058">
    <property type="entry name" value="L domain-like"/>
    <property type="match status" value="1"/>
</dbReference>
<evidence type="ECO:0000313" key="11">
    <source>
        <dbReference type="EMBL" id="KAE9452732.1"/>
    </source>
</evidence>
<comment type="caution">
    <text evidence="11">The sequence shown here is derived from an EMBL/GenBank/DDBJ whole genome shotgun (WGS) entry which is preliminary data.</text>
</comment>
<feature type="domain" description="Disease resistance N-terminal" evidence="8">
    <location>
        <begin position="6"/>
        <end position="93"/>
    </location>
</feature>
<dbReference type="GO" id="GO:0098542">
    <property type="term" value="P:defense response to other organism"/>
    <property type="evidence" value="ECO:0007669"/>
    <property type="project" value="TreeGrafter"/>
</dbReference>